<dbReference type="Pfam" id="PF01812">
    <property type="entry name" value="5-FTHF_cyc-lig"/>
    <property type="match status" value="1"/>
</dbReference>
<comment type="cofactor">
    <cofactor evidence="2">
        <name>Mg(2+)</name>
        <dbReference type="ChEBI" id="CHEBI:18420"/>
    </cofactor>
</comment>
<feature type="binding site" evidence="1">
    <location>
        <begin position="155"/>
        <end position="163"/>
    </location>
    <ligand>
        <name>ATP</name>
        <dbReference type="ChEBI" id="CHEBI:30616"/>
    </ligand>
</feature>
<reference evidence="4 5" key="1">
    <citation type="submission" date="2018-12" db="EMBL/GenBank/DDBJ databases">
        <title>Croceicoccus ponticola sp. nov., a lipolytic bacterium isolated from seawater.</title>
        <authorList>
            <person name="Yoon J.-H."/>
        </authorList>
    </citation>
    <scope>NUCLEOTIDE SEQUENCE [LARGE SCALE GENOMIC DNA]</scope>
    <source>
        <strain evidence="4 5">GM-16</strain>
    </source>
</reference>
<keyword evidence="1 2" id="KW-0067">ATP-binding</keyword>
<dbReference type="GO" id="GO:0030272">
    <property type="term" value="F:5-formyltetrahydrofolate cyclo-ligase activity"/>
    <property type="evidence" value="ECO:0007669"/>
    <property type="project" value="UniProtKB-EC"/>
</dbReference>
<feature type="binding site" evidence="1">
    <location>
        <position position="77"/>
    </location>
    <ligand>
        <name>substrate</name>
    </ligand>
</feature>
<dbReference type="GO" id="GO:0035999">
    <property type="term" value="P:tetrahydrofolate interconversion"/>
    <property type="evidence" value="ECO:0007669"/>
    <property type="project" value="TreeGrafter"/>
</dbReference>
<dbReference type="EMBL" id="RXOL01000001">
    <property type="protein sequence ID" value="RVQ69754.1"/>
    <property type="molecule type" value="Genomic_DNA"/>
</dbReference>
<gene>
    <name evidence="4" type="ORF">EKN06_01960</name>
</gene>
<feature type="coiled-coil region" evidence="3">
    <location>
        <begin position="14"/>
        <end position="44"/>
    </location>
</feature>
<sequence>MPGLVRTRLVLRHTAELERRLDSKKALRERLRKVRREHVAALDESTRALLFRRPPRPVIDQIPADAVVAFYHPVPTEAPTGDYARFFLEAGHRIALPRFDGRDAAMTFAAWRDPYEESDLVVAPYGSLQPDADAETLVPDVLFVPVIGFTESGARLGQGGGHYDRWLAENPAAMPIGLAWDVQKVDMLPLEPHDRLLASVVTPTRLYGPFERDDA</sequence>
<dbReference type="OrthoDB" id="9801938at2"/>
<dbReference type="PANTHER" id="PTHR23407">
    <property type="entry name" value="ATPASE INHIBITOR/5-FORMYLTETRAHYDROFOLATE CYCLO-LIGASE"/>
    <property type="match status" value="1"/>
</dbReference>
<dbReference type="Gene3D" id="3.40.50.10420">
    <property type="entry name" value="NagB/RpiA/CoA transferase-like"/>
    <property type="match status" value="1"/>
</dbReference>
<dbReference type="EC" id="6.3.3.2" evidence="2"/>
<dbReference type="InterPro" id="IPR037171">
    <property type="entry name" value="NagB/RpiA_transferase-like"/>
</dbReference>
<dbReference type="InterPro" id="IPR024185">
    <property type="entry name" value="FTHF_cligase-like_sf"/>
</dbReference>
<dbReference type="GO" id="GO:0009396">
    <property type="term" value="P:folic acid-containing compound biosynthetic process"/>
    <property type="evidence" value="ECO:0007669"/>
    <property type="project" value="TreeGrafter"/>
</dbReference>
<organism evidence="4 5">
    <name type="scientific">Croceicoccus ponticola</name>
    <dbReference type="NCBI Taxonomy" id="2217664"/>
    <lineage>
        <taxon>Bacteria</taxon>
        <taxon>Pseudomonadati</taxon>
        <taxon>Pseudomonadota</taxon>
        <taxon>Alphaproteobacteria</taxon>
        <taxon>Sphingomonadales</taxon>
        <taxon>Erythrobacteraceae</taxon>
        <taxon>Croceicoccus</taxon>
    </lineage>
</organism>
<comment type="caution">
    <text evidence="4">The sequence shown here is derived from an EMBL/GenBank/DDBJ whole genome shotgun (WGS) entry which is preliminary data.</text>
</comment>
<dbReference type="Proteomes" id="UP000283003">
    <property type="component" value="Unassembled WGS sequence"/>
</dbReference>
<proteinExistence type="inferred from homology"/>
<keyword evidence="1 2" id="KW-0547">Nucleotide-binding</keyword>
<name>A0A437H271_9SPHN</name>
<dbReference type="AlphaFoldDB" id="A0A437H271"/>
<dbReference type="PIRSF" id="PIRSF006806">
    <property type="entry name" value="FTHF_cligase"/>
    <property type="match status" value="1"/>
</dbReference>
<keyword evidence="2" id="KW-0479">Metal-binding</keyword>
<keyword evidence="2" id="KW-0460">Magnesium</keyword>
<evidence type="ECO:0000256" key="3">
    <source>
        <dbReference type="SAM" id="Coils"/>
    </source>
</evidence>
<dbReference type="GO" id="GO:0005524">
    <property type="term" value="F:ATP binding"/>
    <property type="evidence" value="ECO:0007669"/>
    <property type="project" value="UniProtKB-KW"/>
</dbReference>
<dbReference type="InterPro" id="IPR002698">
    <property type="entry name" value="FTHF_cligase"/>
</dbReference>
<evidence type="ECO:0000256" key="2">
    <source>
        <dbReference type="RuleBase" id="RU361279"/>
    </source>
</evidence>
<feature type="binding site" evidence="1">
    <location>
        <begin position="24"/>
        <end position="28"/>
    </location>
    <ligand>
        <name>ATP</name>
        <dbReference type="ChEBI" id="CHEBI:30616"/>
    </ligand>
</feature>
<evidence type="ECO:0000313" key="5">
    <source>
        <dbReference type="Proteomes" id="UP000283003"/>
    </source>
</evidence>
<comment type="catalytic activity">
    <reaction evidence="2">
        <text>(6S)-5-formyl-5,6,7,8-tetrahydrofolate + ATP = (6R)-5,10-methenyltetrahydrofolate + ADP + phosphate</text>
        <dbReference type="Rhea" id="RHEA:10488"/>
        <dbReference type="ChEBI" id="CHEBI:30616"/>
        <dbReference type="ChEBI" id="CHEBI:43474"/>
        <dbReference type="ChEBI" id="CHEBI:57455"/>
        <dbReference type="ChEBI" id="CHEBI:57457"/>
        <dbReference type="ChEBI" id="CHEBI:456216"/>
        <dbReference type="EC" id="6.3.3.2"/>
    </reaction>
</comment>
<accession>A0A437H271</accession>
<dbReference type="SUPFAM" id="SSF100950">
    <property type="entry name" value="NagB/RpiA/CoA transferase-like"/>
    <property type="match status" value="1"/>
</dbReference>
<dbReference type="RefSeq" id="WP_127611186.1">
    <property type="nucleotide sequence ID" value="NZ_RXOL01000001.1"/>
</dbReference>
<keyword evidence="4" id="KW-0436">Ligase</keyword>
<keyword evidence="5" id="KW-1185">Reference proteome</keyword>
<protein>
    <recommendedName>
        <fullName evidence="2">5-formyltetrahydrofolate cyclo-ligase</fullName>
        <ecNumber evidence="2">6.3.3.2</ecNumber>
    </recommendedName>
</protein>
<dbReference type="GO" id="GO:0046872">
    <property type="term" value="F:metal ion binding"/>
    <property type="evidence" value="ECO:0007669"/>
    <property type="project" value="UniProtKB-KW"/>
</dbReference>
<evidence type="ECO:0000256" key="1">
    <source>
        <dbReference type="PIRSR" id="PIRSR006806-1"/>
    </source>
</evidence>
<comment type="similarity">
    <text evidence="2">Belongs to the 5-formyltetrahydrofolate cyclo-ligase family.</text>
</comment>
<evidence type="ECO:0000313" key="4">
    <source>
        <dbReference type="EMBL" id="RVQ69754.1"/>
    </source>
</evidence>
<keyword evidence="3" id="KW-0175">Coiled coil</keyword>
<dbReference type="NCBIfam" id="TIGR02727">
    <property type="entry name" value="MTHFS_bact"/>
    <property type="match status" value="1"/>
</dbReference>
<dbReference type="PANTHER" id="PTHR23407:SF11">
    <property type="entry name" value="CHROMOSOME UNDETERMINED SCAFFOLD_24, WHOLE GENOME SHOTGUN SEQUENCE"/>
    <property type="match status" value="1"/>
</dbReference>